<sequence>MEEFNVYKRGTVKASKWTTRVLSVHSHLAIAAITSRDAPKDKFYQCMRVSCVHMWPQYKQKHVKEDFDSMAVKLTVRIKGTPAKIGVREERGTGGSIKIYRYTMRGPEATKHTWMLRFRNYEEFEGAMRLFQAMKLSEQSSSVTTSAETRRSTQGGEETTVDGEIEGLLPRSIIPGDLNEGLAPIREHWQQTRLKRDECAEA</sequence>
<organism evidence="2 3">
    <name type="scientific">Leishmania martiniquensis</name>
    <dbReference type="NCBI Taxonomy" id="1580590"/>
    <lineage>
        <taxon>Eukaryota</taxon>
        <taxon>Discoba</taxon>
        <taxon>Euglenozoa</taxon>
        <taxon>Kinetoplastea</taxon>
        <taxon>Metakinetoplastina</taxon>
        <taxon>Trypanosomatida</taxon>
        <taxon>Trypanosomatidae</taxon>
        <taxon>Leishmaniinae</taxon>
        <taxon>Leishmania</taxon>
    </lineage>
</organism>
<comment type="caution">
    <text evidence="2">The sequence shown here is derived from an EMBL/GenBank/DDBJ whole genome shotgun (WGS) entry which is preliminary data.</text>
</comment>
<feature type="compositionally biased region" description="Polar residues" evidence="1">
    <location>
        <begin position="139"/>
        <end position="157"/>
    </location>
</feature>
<feature type="region of interest" description="Disordered" evidence="1">
    <location>
        <begin position="139"/>
        <end position="163"/>
    </location>
</feature>
<dbReference type="OrthoDB" id="261468at2759"/>
<dbReference type="EMBL" id="JAFEUZ010000031">
    <property type="protein sequence ID" value="KAG5471468.1"/>
    <property type="molecule type" value="Genomic_DNA"/>
</dbReference>
<evidence type="ECO:0000256" key="1">
    <source>
        <dbReference type="SAM" id="MobiDB-lite"/>
    </source>
</evidence>
<reference evidence="3" key="1">
    <citation type="journal article" date="2021" name="Microbiol. Resour. Announc.">
        <title>LGAAP: Leishmaniinae Genome Assembly and Annotation Pipeline.</title>
        <authorList>
            <person name="Almutairi H."/>
            <person name="Urbaniak M.D."/>
            <person name="Bates M.D."/>
            <person name="Jariyapan N."/>
            <person name="Kwakye-Nuako G."/>
            <person name="Thomaz-Soccol V."/>
            <person name="Al-Salem W.S."/>
            <person name="Dillon R.J."/>
            <person name="Bates P.A."/>
            <person name="Gatherer D."/>
        </authorList>
    </citation>
    <scope>NUCLEOTIDE SEQUENCE [LARGE SCALE GENOMIC DNA]</scope>
</reference>
<proteinExistence type="predicted"/>
<dbReference type="AlphaFoldDB" id="A0A836GXA7"/>
<evidence type="ECO:0000313" key="2">
    <source>
        <dbReference type="EMBL" id="KAG5471468.1"/>
    </source>
</evidence>
<name>A0A836GXA7_9TRYP</name>
<dbReference type="KEGG" id="lmat:92511675"/>
<evidence type="ECO:0000313" key="3">
    <source>
        <dbReference type="Proteomes" id="UP000673552"/>
    </source>
</evidence>
<keyword evidence="3" id="KW-1185">Reference proteome</keyword>
<gene>
    <name evidence="2" type="ORF">LSCM1_01557</name>
</gene>
<accession>A0A836GXA7</accession>
<protein>
    <submittedName>
        <fullName evidence="2">Uncharacterized protein</fullName>
    </submittedName>
</protein>
<dbReference type="RefSeq" id="XP_067176442.1">
    <property type="nucleotide sequence ID" value="XM_067319163.1"/>
</dbReference>
<reference evidence="3" key="2">
    <citation type="journal article" date="2021" name="Sci. Data">
        <title>Chromosome-scale genome sequencing, assembly and annotation of six genomes from subfamily Leishmaniinae.</title>
        <authorList>
            <person name="Almutairi H."/>
            <person name="Urbaniak M.D."/>
            <person name="Bates M.D."/>
            <person name="Jariyapan N."/>
            <person name="Kwakye-Nuako G."/>
            <person name="Thomaz Soccol V."/>
            <person name="Al-Salem W.S."/>
            <person name="Dillon R.J."/>
            <person name="Bates P.A."/>
            <person name="Gatherer D."/>
        </authorList>
    </citation>
    <scope>NUCLEOTIDE SEQUENCE [LARGE SCALE GENOMIC DNA]</scope>
</reference>
<dbReference type="Proteomes" id="UP000673552">
    <property type="component" value="Unassembled WGS sequence"/>
</dbReference>
<dbReference type="GeneID" id="92511675"/>